<comment type="caution">
    <text evidence="5">The sequence shown here is derived from an EMBL/GenBank/DDBJ whole genome shotgun (WGS) entry which is preliminary data.</text>
</comment>
<dbReference type="eggNOG" id="COG1472">
    <property type="taxonomic scope" value="Bacteria"/>
</dbReference>
<dbReference type="STRING" id="411463.EUBVEN_01944"/>
<dbReference type="Gene3D" id="2.60.120.260">
    <property type="entry name" value="Galactose-binding domain-like"/>
    <property type="match status" value="1"/>
</dbReference>
<protein>
    <submittedName>
        <fullName evidence="5">F5/8 type C domain protein</fullName>
    </submittedName>
</protein>
<dbReference type="Gene3D" id="2.60.40.10">
    <property type="entry name" value="Immunoglobulins"/>
    <property type="match status" value="1"/>
</dbReference>
<dbReference type="eggNOG" id="COG5164">
    <property type="taxonomic scope" value="Bacteria"/>
</dbReference>
<reference evidence="5 6" key="2">
    <citation type="submission" date="2007-04" db="EMBL/GenBank/DDBJ databases">
        <title>Draft genome sequence of Eubacterium ventriosum (ATCC 27560).</title>
        <authorList>
            <person name="Sudarsanam P."/>
            <person name="Ley R."/>
            <person name="Guruge J."/>
            <person name="Turnbaugh P.J."/>
            <person name="Mahowald M."/>
            <person name="Liep D."/>
            <person name="Gordon J."/>
        </authorList>
    </citation>
    <scope>NUCLEOTIDE SEQUENCE [LARGE SCALE GENOMIC DNA]</scope>
    <source>
        <strain evidence="5 6">ATCC 27560</strain>
    </source>
</reference>
<dbReference type="Proteomes" id="UP000006000">
    <property type="component" value="Unassembled WGS sequence"/>
</dbReference>
<dbReference type="RefSeq" id="WP_005358762.1">
    <property type="nucleotide sequence ID" value="NZ_DS264265.1"/>
</dbReference>
<evidence type="ECO:0000259" key="4">
    <source>
        <dbReference type="PROSITE" id="PS50022"/>
    </source>
</evidence>
<dbReference type="EMBL" id="AAVL02000036">
    <property type="protein sequence ID" value="EDM50626.1"/>
    <property type="molecule type" value="Genomic_DNA"/>
</dbReference>
<dbReference type="InterPro" id="IPR008979">
    <property type="entry name" value="Galactose-bd-like_sf"/>
</dbReference>
<organism evidence="5 6">
    <name type="scientific">Eubacterium ventriosum ATCC 27560</name>
    <dbReference type="NCBI Taxonomy" id="411463"/>
    <lineage>
        <taxon>Bacteria</taxon>
        <taxon>Bacillati</taxon>
        <taxon>Bacillota</taxon>
        <taxon>Clostridia</taxon>
        <taxon>Eubacteriales</taxon>
        <taxon>Eubacteriaceae</taxon>
        <taxon>Eubacterium</taxon>
    </lineage>
</organism>
<keyword evidence="1" id="KW-0326">Glycosidase</keyword>
<keyword evidence="3" id="KW-0732">Signal</keyword>
<reference evidence="5 6" key="1">
    <citation type="submission" date="2007-03" db="EMBL/GenBank/DDBJ databases">
        <authorList>
            <person name="Fulton L."/>
            <person name="Clifton S."/>
            <person name="Fulton B."/>
            <person name="Xu J."/>
            <person name="Minx P."/>
            <person name="Pepin K.H."/>
            <person name="Johnson M."/>
            <person name="Thiruvilangam P."/>
            <person name="Bhonagiri V."/>
            <person name="Nash W.E."/>
            <person name="Mardis E.R."/>
            <person name="Wilson R.K."/>
        </authorList>
    </citation>
    <scope>NUCLEOTIDE SEQUENCE [LARGE SCALE GENOMIC DNA]</scope>
    <source>
        <strain evidence="5 6">ATCC 27560</strain>
    </source>
</reference>
<gene>
    <name evidence="5" type="ORF">EUBVEN_01944</name>
</gene>
<dbReference type="AlphaFoldDB" id="A5Z8A3"/>
<evidence type="ECO:0000313" key="5">
    <source>
        <dbReference type="EMBL" id="EDM50626.1"/>
    </source>
</evidence>
<evidence type="ECO:0000256" key="1">
    <source>
        <dbReference type="ARBA" id="ARBA00023295"/>
    </source>
</evidence>
<evidence type="ECO:0000256" key="3">
    <source>
        <dbReference type="SAM" id="SignalP"/>
    </source>
</evidence>
<feature type="domain" description="F5/8 type C" evidence="4">
    <location>
        <begin position="296"/>
        <end position="438"/>
    </location>
</feature>
<feature type="chain" id="PRO_5002688124" evidence="3">
    <location>
        <begin position="32"/>
        <end position="800"/>
    </location>
</feature>
<sequence>MKLNKKMKRILAFVLSLAMVVSTFGLNVVSADDEWVSTNNGWINFTEDGYVTGDGNRYAVEGISAIYAGVWDDGKTANIDVLRNAETPNSLAIDVKDNTHDDQWLVQVACNVKGLDSTKVYKVELKLDGTTVLDTANVSSAEKYEKMVGIGNNEALTVGKHTLTLETEELVKGDTPVEVKNIEITPNEAQIAATRKIFASWTNPEGAAKTYAYLEEAKEENAVCTDGKGWVFNKSAAQPMTSVDSVSRTYSDTDTITVEPGKTYKFIVESFNAFGDKIGKGSVDITIPAKTQEEIDAENAIAEIKTKLSSDSNIAKNKEAFASSGVKTAKEAFDGNLGSRWIAETKNADEYVGVNLGKLYSLTSVAISWEGAYASEYEIQVSTDGEEYNTVKAVTATKADTAEFVFDEAVDAQFVKILCKKDGFGYPYSIWEVGAFGTEKGEGVTTVAPTTVAPAQDETTTASITPDTPSVPEAAAKDWSAEKFIGSEDATYNDTYKAIKDGAINEIVNIQKADDTLGLYVSFADADFGTITVNGKAADIKVAGAGIWFKLSNFTDMYSDVVITNGAGTVKATLYVYNKNGVDNSKKDDETTTAAKQDETTPAKQDETTTPAKQDETTTPAKQDETTTPAKQDETTTPAKQDETTTPAKQDETTTPAKQDETTTPAKQDVTTTPAKQNETTTVTPTTKAISTTAAPATVKKTTVKKTTVKATAKKLSSNKVKLSVKKVAGASKYAVQISTTKNFKKVVAKKTSKKAVFTVKSKKLKGKKKLYVRVKVYKKVNGKTVASQWSKATKIRLKK</sequence>
<name>A5Z8A3_9FIRM</name>
<dbReference type="InterPro" id="IPR013783">
    <property type="entry name" value="Ig-like_fold"/>
</dbReference>
<evidence type="ECO:0000256" key="2">
    <source>
        <dbReference type="SAM" id="MobiDB-lite"/>
    </source>
</evidence>
<dbReference type="InterPro" id="IPR000421">
    <property type="entry name" value="FA58C"/>
</dbReference>
<feature type="compositionally biased region" description="Basic and acidic residues" evidence="2">
    <location>
        <begin position="584"/>
        <end position="607"/>
    </location>
</feature>
<dbReference type="OrthoDB" id="220114at2"/>
<keyword evidence="1" id="KW-0378">Hydrolase</keyword>
<dbReference type="GO" id="GO:0016798">
    <property type="term" value="F:hydrolase activity, acting on glycosyl bonds"/>
    <property type="evidence" value="ECO:0007669"/>
    <property type="project" value="UniProtKB-KW"/>
</dbReference>
<feature type="region of interest" description="Disordered" evidence="2">
    <location>
        <begin position="581"/>
        <end position="687"/>
    </location>
</feature>
<dbReference type="PROSITE" id="PS50022">
    <property type="entry name" value="FA58C_3"/>
    <property type="match status" value="1"/>
</dbReference>
<dbReference type="HOGENOM" id="CLU_351518_0_0_9"/>
<dbReference type="CAZy" id="CBM32">
    <property type="family name" value="Carbohydrate-Binding Module Family 32"/>
</dbReference>
<dbReference type="SUPFAM" id="SSF49785">
    <property type="entry name" value="Galactose-binding domain-like"/>
    <property type="match status" value="1"/>
</dbReference>
<dbReference type="Pfam" id="PF00754">
    <property type="entry name" value="F5_F8_type_C"/>
    <property type="match status" value="1"/>
</dbReference>
<accession>A5Z8A3</accession>
<evidence type="ECO:0000313" key="6">
    <source>
        <dbReference type="Proteomes" id="UP000006000"/>
    </source>
</evidence>
<proteinExistence type="predicted"/>
<feature type="signal peptide" evidence="3">
    <location>
        <begin position="1"/>
        <end position="31"/>
    </location>
</feature>
<feature type="compositionally biased region" description="Polar residues" evidence="2">
    <location>
        <begin position="608"/>
        <end position="687"/>
    </location>
</feature>